<dbReference type="RefSeq" id="XP_020429058.1">
    <property type="nucleotide sequence ID" value="XM_020580471.1"/>
</dbReference>
<evidence type="ECO:0000313" key="2">
    <source>
        <dbReference type="Proteomes" id="UP000001396"/>
    </source>
</evidence>
<name>D3BNH5_HETP5</name>
<dbReference type="AlphaFoldDB" id="D3BNH5"/>
<dbReference type="EMBL" id="ADBJ01000044">
    <property type="protein sequence ID" value="EFA76926.1"/>
    <property type="molecule type" value="Genomic_DNA"/>
</dbReference>
<dbReference type="InParanoid" id="D3BNH5"/>
<protein>
    <submittedName>
        <fullName evidence="1">Uncharacterized protein</fullName>
    </submittedName>
</protein>
<keyword evidence="2" id="KW-1185">Reference proteome</keyword>
<evidence type="ECO:0000313" key="1">
    <source>
        <dbReference type="EMBL" id="EFA76926.1"/>
    </source>
</evidence>
<comment type="caution">
    <text evidence="1">The sequence shown here is derived from an EMBL/GenBank/DDBJ whole genome shotgun (WGS) entry which is preliminary data.</text>
</comment>
<organism evidence="1 2">
    <name type="scientific">Heterostelium pallidum (strain ATCC 26659 / Pp 5 / PN500)</name>
    <name type="common">Cellular slime mold</name>
    <name type="synonym">Polysphondylium pallidum</name>
    <dbReference type="NCBI Taxonomy" id="670386"/>
    <lineage>
        <taxon>Eukaryota</taxon>
        <taxon>Amoebozoa</taxon>
        <taxon>Evosea</taxon>
        <taxon>Eumycetozoa</taxon>
        <taxon>Dictyostelia</taxon>
        <taxon>Acytosteliales</taxon>
        <taxon>Acytosteliaceae</taxon>
        <taxon>Heterostelium</taxon>
    </lineage>
</organism>
<proteinExistence type="predicted"/>
<sequence length="85" mass="9873">MKLKSATDLYRVSLSEISRRLLDYCQSTYLILSIDTKSELLQPDDYGSFLKTLPLTENYRISQLNVISKQCQEDLLEPIYVQHSV</sequence>
<gene>
    <name evidence="1" type="ORF">PPL_09678</name>
</gene>
<dbReference type="Proteomes" id="UP000001396">
    <property type="component" value="Unassembled WGS sequence"/>
</dbReference>
<dbReference type="GeneID" id="31365153"/>
<reference evidence="1 2" key="1">
    <citation type="journal article" date="2011" name="Genome Res.">
        <title>Phylogeny-wide analysis of social amoeba genomes highlights ancient origins for complex intercellular communication.</title>
        <authorList>
            <person name="Heidel A.J."/>
            <person name="Lawal H.M."/>
            <person name="Felder M."/>
            <person name="Schilde C."/>
            <person name="Helps N.R."/>
            <person name="Tunggal B."/>
            <person name="Rivero F."/>
            <person name="John U."/>
            <person name="Schleicher M."/>
            <person name="Eichinger L."/>
            <person name="Platzer M."/>
            <person name="Noegel A.A."/>
            <person name="Schaap P."/>
            <person name="Gloeckner G."/>
        </authorList>
    </citation>
    <scope>NUCLEOTIDE SEQUENCE [LARGE SCALE GENOMIC DNA]</scope>
    <source>
        <strain evidence="2">ATCC 26659 / Pp 5 / PN500</strain>
    </source>
</reference>
<accession>D3BNH5</accession>